<keyword evidence="2" id="KW-0812">Transmembrane</keyword>
<keyword evidence="2" id="KW-1133">Transmembrane helix</keyword>
<dbReference type="KEGG" id="pap:PSPA7_0639"/>
<feature type="signal peptide" evidence="3">
    <location>
        <begin position="1"/>
        <end position="19"/>
    </location>
</feature>
<reference evidence="5 6" key="1">
    <citation type="submission" date="2007-06" db="EMBL/GenBank/DDBJ databases">
        <authorList>
            <person name="Dodson R.J."/>
            <person name="Harkins D."/>
            <person name="Paulsen I.T."/>
        </authorList>
    </citation>
    <scope>NUCLEOTIDE SEQUENCE [LARGE SCALE GENOMIC DNA]</scope>
    <source>
        <strain evidence="5 6">PA7</strain>
    </source>
</reference>
<keyword evidence="3" id="KW-0732">Signal</keyword>
<evidence type="ECO:0000313" key="5">
    <source>
        <dbReference type="EMBL" id="ABR85632.1"/>
    </source>
</evidence>
<keyword evidence="2" id="KW-0472">Membrane</keyword>
<feature type="transmembrane region" description="Helical" evidence="2">
    <location>
        <begin position="249"/>
        <end position="268"/>
    </location>
</feature>
<organism evidence="5 6">
    <name type="scientific">Pseudomonas paraeruginosa (strain DSM 24068 / PA7)</name>
    <name type="common">Pseudomonas aeruginosa (strain PA7)</name>
    <dbReference type="NCBI Taxonomy" id="381754"/>
    <lineage>
        <taxon>Bacteria</taxon>
        <taxon>Pseudomonadati</taxon>
        <taxon>Pseudomonadota</taxon>
        <taxon>Gammaproteobacteria</taxon>
        <taxon>Pseudomonadales</taxon>
        <taxon>Pseudomonadaceae</taxon>
        <taxon>Pseudomonas</taxon>
        <taxon>Pseudomonas paraeruginosa</taxon>
    </lineage>
</organism>
<feature type="domain" description="TPM" evidence="4">
    <location>
        <begin position="31"/>
        <end position="154"/>
    </location>
</feature>
<sequence>MRRLLLAAGLLLASLVAWADVPPIPALTARVTDLTATLSGDQRQHLEQQLAALETKSGAQVAVLLVPTTGDESIEEYAVRTFEKWKLGQKKVDDGVLLLVAKNDRALRIEVGYGLEGAITDVQAGRIISEQITPQFRQGNFYGGIQAGVDSLVQLIDAEKNPDSAASAPLDALPAIPEATPPRALPKPIEEGSMYDSTPAQPKKKSGLSGQLWDNPVYLGVYVAVLLAVALLGRLLPLQWMRRRSIGRFLLCSAAVAGLAWLLSMGLWQNVDRAADDSLGVLAPTLFIYALFLLPGEVLMAILSAILSSRGGGGGSGGSGGGGGGIFRGGGGSSGGGGASGRW</sequence>
<dbReference type="PANTHER" id="PTHR30373">
    <property type="entry name" value="UPF0603 PROTEIN YGCG"/>
    <property type="match status" value="1"/>
</dbReference>
<feature type="chain" id="PRO_5002701433" description="TPM domain-containing protein" evidence="3">
    <location>
        <begin position="20"/>
        <end position="343"/>
    </location>
</feature>
<gene>
    <name evidence="5" type="ordered locus">PSPA7_0639</name>
</gene>
<evidence type="ECO:0000256" key="1">
    <source>
        <dbReference type="SAM" id="MobiDB-lite"/>
    </source>
</evidence>
<dbReference type="Gene3D" id="3.10.310.50">
    <property type="match status" value="1"/>
</dbReference>
<feature type="region of interest" description="Disordered" evidence="1">
    <location>
        <begin position="166"/>
        <end position="207"/>
    </location>
</feature>
<dbReference type="AlphaFoldDB" id="A6UYZ9"/>
<accession>A6UYZ9</accession>
<evidence type="ECO:0000256" key="2">
    <source>
        <dbReference type="SAM" id="Phobius"/>
    </source>
</evidence>
<evidence type="ECO:0000259" key="4">
    <source>
        <dbReference type="Pfam" id="PF04536"/>
    </source>
</evidence>
<proteinExistence type="predicted"/>
<feature type="transmembrane region" description="Helical" evidence="2">
    <location>
        <begin position="217"/>
        <end position="237"/>
    </location>
</feature>
<evidence type="ECO:0000256" key="3">
    <source>
        <dbReference type="SAM" id="SignalP"/>
    </source>
</evidence>
<dbReference type="Pfam" id="PF04536">
    <property type="entry name" value="TPM_phosphatase"/>
    <property type="match status" value="1"/>
</dbReference>
<feature type="transmembrane region" description="Helical" evidence="2">
    <location>
        <begin position="288"/>
        <end position="307"/>
    </location>
</feature>
<protein>
    <recommendedName>
        <fullName evidence="4">TPM domain-containing protein</fullName>
    </recommendedName>
</protein>
<dbReference type="InterPro" id="IPR007621">
    <property type="entry name" value="TPM_dom"/>
</dbReference>
<dbReference type="EMBL" id="CP000744">
    <property type="protein sequence ID" value="ABR85632.1"/>
    <property type="molecule type" value="Genomic_DNA"/>
</dbReference>
<dbReference type="PANTHER" id="PTHR30373:SF2">
    <property type="entry name" value="UPF0603 PROTEIN YGCG"/>
    <property type="match status" value="1"/>
</dbReference>
<dbReference type="Proteomes" id="UP000001582">
    <property type="component" value="Chromosome"/>
</dbReference>
<dbReference type="RefSeq" id="WP_012074098.1">
    <property type="nucleotide sequence ID" value="NC_009656.1"/>
</dbReference>
<feature type="compositionally biased region" description="Low complexity" evidence="1">
    <location>
        <begin position="166"/>
        <end position="175"/>
    </location>
</feature>
<dbReference type="HOGENOM" id="CLU_035211_0_1_6"/>
<name>A6UYZ9_PSEP7</name>
<reference evidence="5 6" key="2">
    <citation type="journal article" date="2010" name="PLoS ONE">
        <title>Complete genome sequence of the multiresistant taxonomic outlier Pseudomonas aeruginosa PA7.</title>
        <authorList>
            <person name="Roy P.H."/>
            <person name="Tetu S.G."/>
            <person name="Larouche A."/>
            <person name="Elbourne L."/>
            <person name="Tremblay S."/>
            <person name="Ren Q."/>
            <person name="Dodson R."/>
            <person name="Harkins D."/>
            <person name="Shay R."/>
            <person name="Watkins K."/>
            <person name="Mahamoud Y."/>
            <person name="Paulsen I.T."/>
        </authorList>
    </citation>
    <scope>NUCLEOTIDE SEQUENCE [LARGE SCALE GENOMIC DNA]</scope>
    <source>
        <strain evidence="5 6">PA7</strain>
    </source>
</reference>
<evidence type="ECO:0000313" key="6">
    <source>
        <dbReference type="Proteomes" id="UP000001582"/>
    </source>
</evidence>